<organism evidence="8 9">
    <name type="scientific">Fodinisporobacter ferrooxydans</name>
    <dbReference type="NCBI Taxonomy" id="2901836"/>
    <lineage>
        <taxon>Bacteria</taxon>
        <taxon>Bacillati</taxon>
        <taxon>Bacillota</taxon>
        <taxon>Bacilli</taxon>
        <taxon>Bacillales</taxon>
        <taxon>Alicyclobacillaceae</taxon>
        <taxon>Fodinisporobacter</taxon>
    </lineage>
</organism>
<proteinExistence type="predicted"/>
<dbReference type="Gene3D" id="3.40.50.300">
    <property type="entry name" value="P-loop containing nucleotide triphosphate hydrolases"/>
    <property type="match status" value="1"/>
</dbReference>
<dbReference type="CDD" id="cd09912">
    <property type="entry name" value="DLP_2"/>
    <property type="match status" value="1"/>
</dbReference>
<keyword evidence="2" id="KW-0547">Nucleotide-binding</keyword>
<evidence type="ECO:0000256" key="1">
    <source>
        <dbReference type="ARBA" id="ARBA00004370"/>
    </source>
</evidence>
<feature type="coiled-coil region" evidence="6">
    <location>
        <begin position="281"/>
        <end position="324"/>
    </location>
</feature>
<comment type="subcellular location">
    <subcellularLocation>
        <location evidence="1">Membrane</location>
    </subcellularLocation>
</comment>
<evidence type="ECO:0000256" key="4">
    <source>
        <dbReference type="ARBA" id="ARBA00023134"/>
    </source>
</evidence>
<name>A0ABY4CL61_9BACL</name>
<accession>A0ABY4CL61</accession>
<keyword evidence="5" id="KW-0472">Membrane</keyword>
<keyword evidence="6" id="KW-0175">Coiled coil</keyword>
<dbReference type="EMBL" id="CP089291">
    <property type="protein sequence ID" value="UOF91074.1"/>
    <property type="molecule type" value="Genomic_DNA"/>
</dbReference>
<feature type="domain" description="Dynamin N-terminal" evidence="7">
    <location>
        <begin position="41"/>
        <end position="197"/>
    </location>
</feature>
<evidence type="ECO:0000259" key="7">
    <source>
        <dbReference type="Pfam" id="PF00350"/>
    </source>
</evidence>
<dbReference type="RefSeq" id="WP_347437765.1">
    <property type="nucleotide sequence ID" value="NZ_CP089291.1"/>
</dbReference>
<keyword evidence="4" id="KW-0342">GTP-binding</keyword>
<dbReference type="InterPro" id="IPR045063">
    <property type="entry name" value="Dynamin_N"/>
</dbReference>
<dbReference type="SUPFAM" id="SSF52540">
    <property type="entry name" value="P-loop containing nucleoside triphosphate hydrolases"/>
    <property type="match status" value="1"/>
</dbReference>
<dbReference type="Pfam" id="PF00350">
    <property type="entry name" value="Dynamin_N"/>
    <property type="match status" value="1"/>
</dbReference>
<dbReference type="InterPro" id="IPR027417">
    <property type="entry name" value="P-loop_NTPase"/>
</dbReference>
<sequence length="535" mass="61432">MENLVEQLQNIAGRMLEQNDSISALKIQDLIEKWRKNQMIVAFCGHFSAGKSSMINSLIGQKVLPSSPIPTSANLVLIEHGKNRAIAFRVDGGTESFELSEAGMKALKEFCADGQTVATIKIFAESEWLPQGIAIMDTPGIDSTDDAHRLVTESTLHLADVVYYVVDYNHVQSELNFQFTRQLLDHGKSVYLIVNQIDKHFDLEMDFSTYRESVEEAFSLWGIALRGIYFTSLMEEDHPENEYEQLRQDLGRQFQQRNEILAVSIRASAKTVIAEHIRIVRDSQERERSKWQQIIDAAEDLLTFSEARERLQAVQTEVEHLQKLPQTAKQEVLQKIDTLLDNAPLTPYPTIEQIEAFLQSRQEKFRIGWLGSKAKTEQERMNRLQALQADVQQRMQAAIEWHLTQLLSHTLQDYHITSEILSNRLQDFHVELNSERLLRLVNPGASLEGAYVHTYARDLSASIKSSYRQLANDWLQEFLTCIQTKAQEQIDRLLGEQQHLTQLIEAYTNLEALDGNMQTYEQMVYEQIGSYELNK</sequence>
<evidence type="ECO:0000256" key="2">
    <source>
        <dbReference type="ARBA" id="ARBA00022741"/>
    </source>
</evidence>
<gene>
    <name evidence="8" type="ORF">LSG31_02085</name>
</gene>
<dbReference type="InterPro" id="IPR027094">
    <property type="entry name" value="Mitofusin_fam"/>
</dbReference>
<protein>
    <submittedName>
        <fullName evidence="8">Dynamin family protein</fullName>
    </submittedName>
</protein>
<evidence type="ECO:0000256" key="6">
    <source>
        <dbReference type="SAM" id="Coils"/>
    </source>
</evidence>
<keyword evidence="3" id="KW-0378">Hydrolase</keyword>
<dbReference type="PANTHER" id="PTHR10465:SF0">
    <property type="entry name" value="SARCALUMENIN"/>
    <property type="match status" value="1"/>
</dbReference>
<dbReference type="PANTHER" id="PTHR10465">
    <property type="entry name" value="TRANSMEMBRANE GTPASE FZO1"/>
    <property type="match status" value="1"/>
</dbReference>
<evidence type="ECO:0000256" key="3">
    <source>
        <dbReference type="ARBA" id="ARBA00022801"/>
    </source>
</evidence>
<dbReference type="Proteomes" id="UP000830167">
    <property type="component" value="Chromosome"/>
</dbReference>
<evidence type="ECO:0000313" key="9">
    <source>
        <dbReference type="Proteomes" id="UP000830167"/>
    </source>
</evidence>
<evidence type="ECO:0000256" key="5">
    <source>
        <dbReference type="ARBA" id="ARBA00023136"/>
    </source>
</evidence>
<evidence type="ECO:0000313" key="8">
    <source>
        <dbReference type="EMBL" id="UOF91074.1"/>
    </source>
</evidence>
<keyword evidence="9" id="KW-1185">Reference proteome</keyword>
<reference evidence="8" key="1">
    <citation type="submission" date="2021-12" db="EMBL/GenBank/DDBJ databases">
        <title>Alicyclobacillaceae gen. nov., sp. nov., isolated from chalcocite enrichment system.</title>
        <authorList>
            <person name="Jiang Z."/>
        </authorList>
    </citation>
    <scope>NUCLEOTIDE SEQUENCE</scope>
    <source>
        <strain evidence="8">MYW30-H2</strain>
    </source>
</reference>